<gene>
    <name evidence="2" type="ORF">C2869_12850</name>
</gene>
<dbReference type="EMBL" id="CP026604">
    <property type="protein sequence ID" value="AWB67274.1"/>
    <property type="molecule type" value="Genomic_DNA"/>
</dbReference>
<dbReference type="KEGG" id="cate:C2869_12850"/>
<dbReference type="Proteomes" id="UP000244441">
    <property type="component" value="Chromosome"/>
</dbReference>
<dbReference type="AlphaFoldDB" id="A0A2S0VST4"/>
<dbReference type="InterPro" id="IPR045494">
    <property type="entry name" value="DUF6436"/>
</dbReference>
<reference evidence="2 3" key="1">
    <citation type="submission" date="2018-01" db="EMBL/GenBank/DDBJ databases">
        <title>Genome sequence of a Cantenovulum-like bacteria.</title>
        <authorList>
            <person name="Tan W.R."/>
            <person name="Lau N.-S."/>
            <person name="Go F."/>
            <person name="Amirul A.-A.A."/>
        </authorList>
    </citation>
    <scope>NUCLEOTIDE SEQUENCE [LARGE SCALE GENOMIC DNA]</scope>
    <source>
        <strain evidence="2 3">CCB-QB4</strain>
    </source>
</reference>
<proteinExistence type="predicted"/>
<dbReference type="RefSeq" id="WP_108603321.1">
    <property type="nucleotide sequence ID" value="NZ_CP026604.1"/>
</dbReference>
<name>A0A2S0VST4_9ALTE</name>
<dbReference type="Pfam" id="PF20029">
    <property type="entry name" value="DUF6436"/>
    <property type="match status" value="1"/>
</dbReference>
<protein>
    <recommendedName>
        <fullName evidence="1">DUF6436 domain-containing protein</fullName>
    </recommendedName>
</protein>
<keyword evidence="3" id="KW-1185">Reference proteome</keyword>
<evidence type="ECO:0000313" key="2">
    <source>
        <dbReference type="EMBL" id="AWB67274.1"/>
    </source>
</evidence>
<evidence type="ECO:0000259" key="1">
    <source>
        <dbReference type="Pfam" id="PF20029"/>
    </source>
</evidence>
<evidence type="ECO:0000313" key="3">
    <source>
        <dbReference type="Proteomes" id="UP000244441"/>
    </source>
</evidence>
<accession>A0A2S0VST4</accession>
<dbReference type="OrthoDB" id="8897581at2"/>
<sequence length="189" mass="21044">MLAKLAKYKLQLLLAVWLVAMLLALQFQAKNQLSEFDPENKLLKLTQASTQGNELNKILAKIVAEYKTDVIGTAGTVLHFSTDNCFCYTLSQPHIQSVRQLSELHGYTNIEINLTKNKVNAKLWQLIPSVPAIAVINDEKQLIYFGPYSSGYNCSPDNGLAEPFITTKQPHQLTTIASQEKGCYCNLAP</sequence>
<organism evidence="2 3">
    <name type="scientific">Saccharobesus litoralis</name>
    <dbReference type="NCBI Taxonomy" id="2172099"/>
    <lineage>
        <taxon>Bacteria</taxon>
        <taxon>Pseudomonadati</taxon>
        <taxon>Pseudomonadota</taxon>
        <taxon>Gammaproteobacteria</taxon>
        <taxon>Alteromonadales</taxon>
        <taxon>Alteromonadaceae</taxon>
        <taxon>Saccharobesus</taxon>
    </lineage>
</organism>
<feature type="domain" description="DUF6436" evidence="1">
    <location>
        <begin position="72"/>
        <end position="186"/>
    </location>
</feature>